<feature type="non-terminal residue" evidence="3">
    <location>
        <position position="231"/>
    </location>
</feature>
<dbReference type="Gene3D" id="3.30.450.20">
    <property type="entry name" value="PAS domain"/>
    <property type="match status" value="1"/>
</dbReference>
<accession>A0ABS7WUP1</accession>
<sequence>MKISFKIGVYAFLSMLIITLSAIFISLYGFKGLNQEMKDTTNEIAVNNAKATARSVSTMAYYMGYKIHDSMLSFNFSSKDYEEQILNAIDKLDLKNKTTTLFIIDSKGTYKAHYINGRVGTNAIDKKDMNNKFYIKEIIQTAKNGGGYVTSHMKADKTRPERDVVYFALADKNVDLIYVATVNLLDAQAIVTEAQNDFNKIINKTLLIFASITCVITIILLFGWAFFIKLN</sequence>
<keyword evidence="1" id="KW-0472">Membrane</keyword>
<organism evidence="3 4">
    <name type="scientific">Campylobacter canadensis</name>
    <dbReference type="NCBI Taxonomy" id="449520"/>
    <lineage>
        <taxon>Bacteria</taxon>
        <taxon>Pseudomonadati</taxon>
        <taxon>Campylobacterota</taxon>
        <taxon>Epsilonproteobacteria</taxon>
        <taxon>Campylobacterales</taxon>
        <taxon>Campylobacteraceae</taxon>
        <taxon>Campylobacter</taxon>
    </lineage>
</organism>
<dbReference type="RefSeq" id="WP_224316248.1">
    <property type="nucleotide sequence ID" value="NZ_JACGBB010000032.1"/>
</dbReference>
<feature type="transmembrane region" description="Helical" evidence="1">
    <location>
        <begin position="7"/>
        <end position="30"/>
    </location>
</feature>
<dbReference type="InterPro" id="IPR004010">
    <property type="entry name" value="Double_Cache_2"/>
</dbReference>
<reference evidence="3 4" key="1">
    <citation type="submission" date="2020-07" db="EMBL/GenBank/DDBJ databases">
        <title>Transfer of Campylobacter canadensis to the novel genus Avispirillum gen. nov., that also includes two novel species recovered from migratory waterfowl: Avispirillum anseris sp. nov. and Avispirillum brantae sp. nov.</title>
        <authorList>
            <person name="Miller W.G."/>
            <person name="Chapman M.H."/>
            <person name="Yee E."/>
            <person name="Inglis G.D."/>
        </authorList>
    </citation>
    <scope>NUCLEOTIDE SEQUENCE [LARGE SCALE GENOMIC DNA]</scope>
    <source>
        <strain evidence="3 4">L283</strain>
    </source>
</reference>
<dbReference type="Pfam" id="PF08269">
    <property type="entry name" value="dCache_2"/>
    <property type="match status" value="1"/>
</dbReference>
<evidence type="ECO:0000313" key="4">
    <source>
        <dbReference type="Proteomes" id="UP000786183"/>
    </source>
</evidence>
<gene>
    <name evidence="3" type="ORF">AVCANL283_08350</name>
</gene>
<dbReference type="EMBL" id="JACGBB010000032">
    <property type="protein sequence ID" value="MBZ7988101.1"/>
    <property type="molecule type" value="Genomic_DNA"/>
</dbReference>
<evidence type="ECO:0000313" key="3">
    <source>
        <dbReference type="EMBL" id="MBZ7988101.1"/>
    </source>
</evidence>
<evidence type="ECO:0000256" key="1">
    <source>
        <dbReference type="SAM" id="Phobius"/>
    </source>
</evidence>
<dbReference type="Proteomes" id="UP000786183">
    <property type="component" value="Unassembled WGS sequence"/>
</dbReference>
<evidence type="ECO:0000259" key="2">
    <source>
        <dbReference type="Pfam" id="PF08269"/>
    </source>
</evidence>
<comment type="caution">
    <text evidence="3">The sequence shown here is derived from an EMBL/GenBank/DDBJ whole genome shotgun (WGS) entry which is preliminary data.</text>
</comment>
<keyword evidence="1" id="KW-0812">Transmembrane</keyword>
<proteinExistence type="predicted"/>
<keyword evidence="4" id="KW-1185">Reference proteome</keyword>
<feature type="transmembrane region" description="Helical" evidence="1">
    <location>
        <begin position="206"/>
        <end position="228"/>
    </location>
</feature>
<keyword evidence="1" id="KW-1133">Transmembrane helix</keyword>
<protein>
    <submittedName>
        <fullName evidence="3">Cache domain-containing protein</fullName>
    </submittedName>
</protein>
<name>A0ABS7WUP1_9BACT</name>
<feature type="domain" description="Double Cache" evidence="2">
    <location>
        <begin position="45"/>
        <end position="191"/>
    </location>
</feature>